<dbReference type="EMBL" id="CAINUL010000014">
    <property type="protein sequence ID" value="CAD0112185.1"/>
    <property type="molecule type" value="Genomic_DNA"/>
</dbReference>
<evidence type="ECO:0000313" key="3">
    <source>
        <dbReference type="EMBL" id="CAD0112185.1"/>
    </source>
</evidence>
<evidence type="ECO:0000256" key="1">
    <source>
        <dbReference type="SAM" id="Coils"/>
    </source>
</evidence>
<evidence type="ECO:0000313" key="4">
    <source>
        <dbReference type="Proteomes" id="UP000745764"/>
    </source>
</evidence>
<dbReference type="OrthoDB" id="3908185at2759"/>
<dbReference type="AlphaFoldDB" id="A0A9N8KST0"/>
<evidence type="ECO:0000256" key="2">
    <source>
        <dbReference type="SAM" id="MobiDB-lite"/>
    </source>
</evidence>
<sequence length="506" mass="56598">MSHDIYKTAGHRFDGHHMATTSPFSLPTRPASQWYDTRDRTSEQLHETAMYQFGLAKFPSTSTSTTGSNKTRATHASDPFETMHQKWEERGWLIQKHERRLKDSNELLSKMWRRLDPYGRVSELLENDMTVRRHAERRAEPAFSEHHAMQDLFYQLAAYDYVHAIDPSFVMAAHASHTDPALTERRLNSLASTVKIQSGLLQEKNDTIEKLRTQLDTQRRSHLQQLSAHQKDGDDALDRLEKQLQKANTKISRLMNTHQMSKPIAAPRAPRPRPSRAPIAKNPVAKASVVKAPVVKAPVAKDPVVKLPETAFGGAPENHTSLTFEGFSEHNTFNPARLLMLTAVNPPSERATSMTEDDFDVGPLSSGANCAPLGPFKKRYDSAMQSSRSSQASTPMSLQWLSGVDAPNHVDRVGPKRAVSFLDYDDPEDKPEDTTKDSKRLKSGALTPPLPEDLVMASTEETGGGVHIKHETDLEMGEIKEAGGSNKYAYEDLDEMINQAQKKAMD</sequence>
<feature type="region of interest" description="Disordered" evidence="2">
    <location>
        <begin position="262"/>
        <end position="282"/>
    </location>
</feature>
<feature type="coiled-coil region" evidence="1">
    <location>
        <begin position="201"/>
        <end position="257"/>
    </location>
</feature>
<keyword evidence="1" id="KW-0175">Coiled coil</keyword>
<gene>
    <name evidence="3" type="ORF">AWRI4620_LOCUS6440</name>
</gene>
<dbReference type="Proteomes" id="UP000745764">
    <property type="component" value="Unassembled WGS sequence"/>
</dbReference>
<reference evidence="3" key="1">
    <citation type="submission" date="2020-06" db="EMBL/GenBank/DDBJ databases">
        <authorList>
            <person name="Onetto C."/>
        </authorList>
    </citation>
    <scope>NUCLEOTIDE SEQUENCE</scope>
</reference>
<keyword evidence="4" id="KW-1185">Reference proteome</keyword>
<name>A0A9N8KST0_9PEZI</name>
<protein>
    <submittedName>
        <fullName evidence="3">Uncharacterized protein</fullName>
    </submittedName>
</protein>
<comment type="caution">
    <text evidence="3">The sequence shown here is derived from an EMBL/GenBank/DDBJ whole genome shotgun (WGS) entry which is preliminary data.</text>
</comment>
<organism evidence="3 4">
    <name type="scientific">Aureobasidium uvarum</name>
    <dbReference type="NCBI Taxonomy" id="2773716"/>
    <lineage>
        <taxon>Eukaryota</taxon>
        <taxon>Fungi</taxon>
        <taxon>Dikarya</taxon>
        <taxon>Ascomycota</taxon>
        <taxon>Pezizomycotina</taxon>
        <taxon>Dothideomycetes</taxon>
        <taxon>Dothideomycetidae</taxon>
        <taxon>Dothideales</taxon>
        <taxon>Saccotheciaceae</taxon>
        <taxon>Aureobasidium</taxon>
    </lineage>
</organism>
<accession>A0A9N8KST0</accession>
<feature type="region of interest" description="Disordered" evidence="2">
    <location>
        <begin position="420"/>
        <end position="452"/>
    </location>
</feature>
<proteinExistence type="predicted"/>